<dbReference type="RefSeq" id="WP_385941812.1">
    <property type="nucleotide sequence ID" value="NZ_JBHSOZ010000005.1"/>
</dbReference>
<dbReference type="Proteomes" id="UP001596142">
    <property type="component" value="Unassembled WGS sequence"/>
</dbReference>
<evidence type="ECO:0000313" key="2">
    <source>
        <dbReference type="Proteomes" id="UP001596142"/>
    </source>
</evidence>
<accession>A0ABW0YMJ8</accession>
<sequence length="99" mass="11183">MQRYNLENIKVQDEPELKFSSAHAVVRESGEHKSWEVVVNSESSERLEKLKNNDEKITVEMTEENGRVLRGDCYVTEASEGSDVTSYYLSGEGQLQGAL</sequence>
<keyword evidence="2" id="KW-1185">Reference proteome</keyword>
<dbReference type="EMBL" id="JBHSOZ010000005">
    <property type="protein sequence ID" value="MFC5713700.1"/>
    <property type="molecule type" value="Genomic_DNA"/>
</dbReference>
<protein>
    <submittedName>
        <fullName evidence="1">Uncharacterized protein</fullName>
    </submittedName>
</protein>
<evidence type="ECO:0000313" key="1">
    <source>
        <dbReference type="EMBL" id="MFC5713700.1"/>
    </source>
</evidence>
<name>A0ABW0YMJ8_9BACI</name>
<comment type="caution">
    <text evidence="1">The sequence shown here is derived from an EMBL/GenBank/DDBJ whole genome shotgun (WGS) entry which is preliminary data.</text>
</comment>
<gene>
    <name evidence="1" type="ORF">ACFPU1_12990</name>
</gene>
<reference evidence="2" key="1">
    <citation type="journal article" date="2019" name="Int. J. Syst. Evol. Microbiol.">
        <title>The Global Catalogue of Microorganisms (GCM) 10K type strain sequencing project: providing services to taxonomists for standard genome sequencing and annotation.</title>
        <authorList>
            <consortium name="The Broad Institute Genomics Platform"/>
            <consortium name="The Broad Institute Genome Sequencing Center for Infectious Disease"/>
            <person name="Wu L."/>
            <person name="Ma J."/>
        </authorList>
    </citation>
    <scope>NUCLEOTIDE SEQUENCE [LARGE SCALE GENOMIC DNA]</scope>
    <source>
        <strain evidence="2">CECT 7184</strain>
    </source>
</reference>
<proteinExistence type="predicted"/>
<organism evidence="1 2">
    <name type="scientific">Thalassorhabdus alkalitolerans</name>
    <dbReference type="NCBI Taxonomy" id="2282697"/>
    <lineage>
        <taxon>Bacteria</taxon>
        <taxon>Bacillati</taxon>
        <taxon>Bacillota</taxon>
        <taxon>Bacilli</taxon>
        <taxon>Bacillales</taxon>
        <taxon>Bacillaceae</taxon>
        <taxon>Thalassorhabdus</taxon>
    </lineage>
</organism>